<gene>
    <name evidence="2" type="ORF">IMSHALPRED_006487</name>
</gene>
<sequence>MFDPHNIFFHNSGPNLLIPTGLVGIPILVVLLFVMLDWKYSTRSTTSTEDLPWAGVRKEVFSKTRASVRQLKNSLHTFADGYNQFGKNGRAFFAPNISFKPQLLLPQEHIKWLVAQLENILSERHALKYLNDSIEHKVTIKFLDHIVGRCLTKRLHYTQADMHDEICASVDEIMGLDGDWHDVKLKLLTKTVADRAGSRALFDLTLCRD</sequence>
<name>A0A8H3FJ38_9LECA</name>
<protein>
    <submittedName>
        <fullName evidence="2">Uncharacterized protein</fullName>
    </submittedName>
</protein>
<dbReference type="OrthoDB" id="1844152at2759"/>
<dbReference type="AlphaFoldDB" id="A0A8H3FJ38"/>
<organism evidence="2 3">
    <name type="scientific">Imshaugia aleurites</name>
    <dbReference type="NCBI Taxonomy" id="172621"/>
    <lineage>
        <taxon>Eukaryota</taxon>
        <taxon>Fungi</taxon>
        <taxon>Dikarya</taxon>
        <taxon>Ascomycota</taxon>
        <taxon>Pezizomycotina</taxon>
        <taxon>Lecanoromycetes</taxon>
        <taxon>OSLEUM clade</taxon>
        <taxon>Lecanoromycetidae</taxon>
        <taxon>Lecanorales</taxon>
        <taxon>Lecanorineae</taxon>
        <taxon>Parmeliaceae</taxon>
        <taxon>Imshaugia</taxon>
    </lineage>
</organism>
<keyword evidence="1" id="KW-0472">Membrane</keyword>
<evidence type="ECO:0000313" key="2">
    <source>
        <dbReference type="EMBL" id="CAF9925489.1"/>
    </source>
</evidence>
<feature type="transmembrane region" description="Helical" evidence="1">
    <location>
        <begin position="16"/>
        <end position="36"/>
    </location>
</feature>
<accession>A0A8H3FJ38</accession>
<keyword evidence="3" id="KW-1185">Reference proteome</keyword>
<keyword evidence="1" id="KW-1133">Transmembrane helix</keyword>
<evidence type="ECO:0000256" key="1">
    <source>
        <dbReference type="SAM" id="Phobius"/>
    </source>
</evidence>
<proteinExistence type="predicted"/>
<dbReference type="Proteomes" id="UP000664534">
    <property type="component" value="Unassembled WGS sequence"/>
</dbReference>
<keyword evidence="1" id="KW-0812">Transmembrane</keyword>
<dbReference type="EMBL" id="CAJPDT010000039">
    <property type="protein sequence ID" value="CAF9925489.1"/>
    <property type="molecule type" value="Genomic_DNA"/>
</dbReference>
<comment type="caution">
    <text evidence="2">The sequence shown here is derived from an EMBL/GenBank/DDBJ whole genome shotgun (WGS) entry which is preliminary data.</text>
</comment>
<evidence type="ECO:0000313" key="3">
    <source>
        <dbReference type="Proteomes" id="UP000664534"/>
    </source>
</evidence>
<reference evidence="2" key="1">
    <citation type="submission" date="2021-03" db="EMBL/GenBank/DDBJ databases">
        <authorList>
            <person name="Tagirdzhanova G."/>
        </authorList>
    </citation>
    <scope>NUCLEOTIDE SEQUENCE</scope>
</reference>